<dbReference type="PANTHER" id="PTHR43798">
    <property type="entry name" value="MONOACYLGLYCEROL LIPASE"/>
    <property type="match status" value="1"/>
</dbReference>
<dbReference type="Gene3D" id="3.40.50.1820">
    <property type="entry name" value="alpha/beta hydrolase"/>
    <property type="match status" value="1"/>
</dbReference>
<dbReference type="InterPro" id="IPR000073">
    <property type="entry name" value="AB_hydrolase_1"/>
</dbReference>
<keyword evidence="1 4" id="KW-0378">Hydrolase</keyword>
<keyword evidence="5" id="KW-1185">Reference proteome</keyword>
<proteinExistence type="predicted"/>
<dbReference type="OrthoDB" id="9780765at2"/>
<organism evidence="4 5">
    <name type="scientific">Streptomyces luteoverticillatus</name>
    <name type="common">Streptoverticillium luteoverticillatus</name>
    <dbReference type="NCBI Taxonomy" id="66425"/>
    <lineage>
        <taxon>Bacteria</taxon>
        <taxon>Bacillati</taxon>
        <taxon>Actinomycetota</taxon>
        <taxon>Actinomycetes</taxon>
        <taxon>Kitasatosporales</taxon>
        <taxon>Streptomycetaceae</taxon>
        <taxon>Streptomyces</taxon>
    </lineage>
</organism>
<dbReference type="Pfam" id="PF00561">
    <property type="entry name" value="Abhydrolase_1"/>
    <property type="match status" value="1"/>
</dbReference>
<dbReference type="GO" id="GO:0016787">
    <property type="term" value="F:hydrolase activity"/>
    <property type="evidence" value="ECO:0007669"/>
    <property type="project" value="UniProtKB-KW"/>
</dbReference>
<protein>
    <submittedName>
        <fullName evidence="4">Alpha/beta fold hydrolase</fullName>
    </submittedName>
</protein>
<dbReference type="InterPro" id="IPR050266">
    <property type="entry name" value="AB_hydrolase_sf"/>
</dbReference>
<feature type="domain" description="AB hydrolase-1" evidence="3">
    <location>
        <begin position="28"/>
        <end position="253"/>
    </location>
</feature>
<dbReference type="InterPro" id="IPR029058">
    <property type="entry name" value="AB_hydrolase_fold"/>
</dbReference>
<evidence type="ECO:0000313" key="4">
    <source>
        <dbReference type="EMBL" id="AZQ74624.1"/>
    </source>
</evidence>
<dbReference type="RefSeq" id="WP_126917126.1">
    <property type="nucleotide sequence ID" value="NZ_CP034587.1"/>
</dbReference>
<gene>
    <name evidence="4" type="ORF">EKH77_28490</name>
</gene>
<dbReference type="GO" id="GO:0016020">
    <property type="term" value="C:membrane"/>
    <property type="evidence" value="ECO:0007669"/>
    <property type="project" value="TreeGrafter"/>
</dbReference>
<evidence type="ECO:0000256" key="2">
    <source>
        <dbReference type="SAM" id="MobiDB-lite"/>
    </source>
</evidence>
<dbReference type="PANTHER" id="PTHR43798:SF31">
    <property type="entry name" value="AB HYDROLASE SUPERFAMILY PROTEIN YCLE"/>
    <property type="match status" value="1"/>
</dbReference>
<dbReference type="SUPFAM" id="SSF53474">
    <property type="entry name" value="alpha/beta-Hydrolases"/>
    <property type="match status" value="1"/>
</dbReference>
<feature type="region of interest" description="Disordered" evidence="2">
    <location>
        <begin position="1"/>
        <end position="21"/>
    </location>
</feature>
<name>A0A3S9PQL6_STRLT</name>
<accession>A0A3S9PQL6</accession>
<evidence type="ECO:0000313" key="5">
    <source>
        <dbReference type="Proteomes" id="UP000267900"/>
    </source>
</evidence>
<reference evidence="4 5" key="1">
    <citation type="submission" date="2018-12" db="EMBL/GenBank/DDBJ databases">
        <title>The whole draft genome of Streptomyce luteoverticillatus CGMCC 15060.</title>
        <authorList>
            <person name="Feng Z."/>
            <person name="Chen G."/>
            <person name="Zhang J."/>
            <person name="Zhu H."/>
            <person name="Yu X."/>
            <person name="Zhang W."/>
            <person name="Zhang X."/>
        </authorList>
    </citation>
    <scope>NUCLEOTIDE SEQUENCE [LARGE SCALE GENOMIC DNA]</scope>
    <source>
        <strain evidence="4 5">CGMCC 15060</strain>
    </source>
</reference>
<evidence type="ECO:0000256" key="1">
    <source>
        <dbReference type="ARBA" id="ARBA00022801"/>
    </source>
</evidence>
<sequence>MTTTETTTHPVPVSGGAIGVRRQGRRGPTLVFAHYWGGSAGTWDAVVGKLPADSATVRFDQRGWGSSRTLPGPYHLGQLADDIIAVVEGLALDSFVLVGHSMGGKVSQLAAARHPEGLAGLVLVAPAPPQPPPAVTAEYQRFLAHAYDSARTVEEALDHALTATRLEGTVRSAAVRDSLAGGDAAREEWPLRGIAADITDAARAVSVPVLVLAGEADQVEPPHVLRECLLPHIPHARLDTVPGSGHLLPLEAPETVAAALEEFTVGLPR</sequence>
<dbReference type="AlphaFoldDB" id="A0A3S9PQL6"/>
<dbReference type="EMBL" id="CP034587">
    <property type="protein sequence ID" value="AZQ74624.1"/>
    <property type="molecule type" value="Genomic_DNA"/>
</dbReference>
<dbReference type="Proteomes" id="UP000267900">
    <property type="component" value="Chromosome"/>
</dbReference>
<evidence type="ECO:0000259" key="3">
    <source>
        <dbReference type="Pfam" id="PF00561"/>
    </source>
</evidence>
<dbReference type="PRINTS" id="PR00111">
    <property type="entry name" value="ABHYDROLASE"/>
</dbReference>